<keyword evidence="2 6" id="KW-0812">Transmembrane</keyword>
<evidence type="ECO:0000256" key="5">
    <source>
        <dbReference type="SAM" id="MobiDB-lite"/>
    </source>
</evidence>
<evidence type="ECO:0000256" key="2">
    <source>
        <dbReference type="ARBA" id="ARBA00022692"/>
    </source>
</evidence>
<feature type="compositionally biased region" description="Low complexity" evidence="5">
    <location>
        <begin position="1123"/>
        <end position="1137"/>
    </location>
</feature>
<dbReference type="PANTHER" id="PTHR17920">
    <property type="entry name" value="TRANSMEMBRANE AND COILED-COIL DOMAIN-CONTAINING PROTEIN 4 TMCO4"/>
    <property type="match status" value="1"/>
</dbReference>
<feature type="compositionally biased region" description="Basic and acidic residues" evidence="5">
    <location>
        <begin position="1003"/>
        <end position="1018"/>
    </location>
</feature>
<feature type="compositionally biased region" description="Polar residues" evidence="5">
    <location>
        <begin position="155"/>
        <end position="169"/>
    </location>
</feature>
<gene>
    <name evidence="7" type="ORF">FEQUK3_LOCUS10305</name>
</gene>
<dbReference type="PANTHER" id="PTHR17920:SF3">
    <property type="entry name" value="TRANSMEMBRANE AND COILED-COIL DOMAIN-CONTAINING PROTEIN 4"/>
    <property type="match status" value="1"/>
</dbReference>
<evidence type="ECO:0000256" key="4">
    <source>
        <dbReference type="ARBA" id="ARBA00023136"/>
    </source>
</evidence>
<evidence type="ECO:0000313" key="8">
    <source>
        <dbReference type="Proteomes" id="UP000693738"/>
    </source>
</evidence>
<protein>
    <submittedName>
        <fullName evidence="7">Uncharacterized protein</fullName>
    </submittedName>
</protein>
<feature type="transmembrane region" description="Helical" evidence="6">
    <location>
        <begin position="564"/>
        <end position="588"/>
    </location>
</feature>
<feature type="region of interest" description="Disordered" evidence="5">
    <location>
        <begin position="1003"/>
        <end position="1173"/>
    </location>
</feature>
<accession>A0A8J2J0V6</accession>
<evidence type="ECO:0000256" key="6">
    <source>
        <dbReference type="SAM" id="Phobius"/>
    </source>
</evidence>
<evidence type="ECO:0000256" key="3">
    <source>
        <dbReference type="ARBA" id="ARBA00022989"/>
    </source>
</evidence>
<organism evidence="7 8">
    <name type="scientific">Fusarium equiseti</name>
    <name type="common">Fusarium scirpi</name>
    <dbReference type="NCBI Taxonomy" id="61235"/>
    <lineage>
        <taxon>Eukaryota</taxon>
        <taxon>Fungi</taxon>
        <taxon>Dikarya</taxon>
        <taxon>Ascomycota</taxon>
        <taxon>Pezizomycotina</taxon>
        <taxon>Sordariomycetes</taxon>
        <taxon>Hypocreomycetidae</taxon>
        <taxon>Hypocreales</taxon>
        <taxon>Nectriaceae</taxon>
        <taxon>Fusarium</taxon>
        <taxon>Fusarium incarnatum-equiseti species complex</taxon>
    </lineage>
</organism>
<dbReference type="AlphaFoldDB" id="A0A8J2J0V6"/>
<comment type="caution">
    <text evidence="7">The sequence shown here is derived from an EMBL/GenBank/DDBJ whole genome shotgun (WGS) entry which is preliminary data.</text>
</comment>
<feature type="compositionally biased region" description="Basic and acidic residues" evidence="5">
    <location>
        <begin position="74"/>
        <end position="99"/>
    </location>
</feature>
<feature type="compositionally biased region" description="Basic and acidic residues" evidence="5">
    <location>
        <begin position="50"/>
        <end position="66"/>
    </location>
</feature>
<feature type="compositionally biased region" description="Basic and acidic residues" evidence="5">
    <location>
        <begin position="114"/>
        <end position="123"/>
    </location>
</feature>
<feature type="compositionally biased region" description="Polar residues" evidence="5">
    <location>
        <begin position="1031"/>
        <end position="1053"/>
    </location>
</feature>
<reference evidence="7" key="1">
    <citation type="submission" date="2021-05" db="EMBL/GenBank/DDBJ databases">
        <authorList>
            <person name="Khan N."/>
        </authorList>
    </citation>
    <scope>NUCLEOTIDE SEQUENCE</scope>
</reference>
<feature type="compositionally biased region" description="Polar residues" evidence="5">
    <location>
        <begin position="1138"/>
        <end position="1147"/>
    </location>
</feature>
<dbReference type="EMBL" id="CAJSTJ010000169">
    <property type="protein sequence ID" value="CAG7564580.1"/>
    <property type="molecule type" value="Genomic_DNA"/>
</dbReference>
<sequence>MTTQADVDDFGLPIRRYPTPKNDEPADAPTDAATEEKPVSASVTGATSDEQPKAPEGNDDKTKDEPTPPTGEAVKADDQSDTFEDARSEQSSPRKETAREAPAVAQETPTPTETETKPVKNEPLETESALDDSKPKVPEETQREAHDLPEKPEQNSKALATETPPSSGSRPKDPEEVQAGADDVPKKPADTEVDVDKKEVFKPNEETPAPASQTLPKREQISEFSHQKITVQPEEKKEEDDGEWQEMPSYARYDMYNDDDKLIAKEYDPEEVESYQYGGLGGAGKGYTRVFLDDDAESATSMDENTKYLFKSAAGTSMVDDDDGRDAVGQMQATKDLLTEGQRVAYVGLVRLEIVRLVKEEEKMKSFKKTKKDVGIAVESMLMWGQKMMLRLYSHMEINEAEQIMIEQLAEHGVMPQDLSPALVTNARVANPMADGETSMPGTPSLEEKPAEAPPPYQALDGEELSEVKTPSQLPTTSKIDIDLRWTVLCDLFLLLIADSIYDSRSRVLLERVGQSLDITWIDICRFEKKITEALEMQQAAEKENWNEEEHTEARRKKALTRRYVMMGLATVGGGLVIGLSAGLLAPVIGAGLATGLTAVGVTGTGSFLGGVGGAAIITSSAAASGSLIGGRAAGRRTGAVRTFEYRPLHNNKRVNLIVTISGWLTGKVDDVRLPFSTVDPVMGDIYSVLFEPEMLRSMGDTINILATEALTSSIQQILGTTILATLMSAIQLPIILTKLAYLIDNPWAVSLDRATAAGKILADSLIERNLGTRPITLVGFSIGARVVFSCLQELSRKGGIGIVQNVYMFGSPIVVSKEEYIKAKTVVSGRFVNAYNRNDWILGYLFRLTSGGIRRVAGLAPIEECPFIENMDVTDLVNGHMDYRQKMPVLLMRCGWSVESEEFVEIEDPDPDNHNERQRELINEIEEARKNLEKEGKAKKSGRFSFFGRRKNAGKQDWEIYEDQKKNGEGKDKAKEGGQGDSNTGVLFDIDAIRAEIAKEARDRYASHEDLQVKEIKSTLPPMKLDVSSLPGSPSATANGSKAASQTNLSTARDSHEIRASQERSHSYTPSYTRQPSPPGYSSPYGGGFGSGNDNAYNSDRHEEDDIQMTFDSSFDDHPKSAKTTAPATETTPTRPQVKTAQTLPTMTLHEPWGDSDDDDFGKEKEISMTFA</sequence>
<feature type="compositionally biased region" description="Basic and acidic residues" evidence="5">
    <location>
        <begin position="958"/>
        <end position="979"/>
    </location>
</feature>
<keyword evidence="4 6" id="KW-0472">Membrane</keyword>
<proteinExistence type="predicted"/>
<evidence type="ECO:0000313" key="7">
    <source>
        <dbReference type="EMBL" id="CAG7564580.1"/>
    </source>
</evidence>
<name>A0A8J2J0V6_FUSEQ</name>
<feature type="compositionally biased region" description="Basic and acidic residues" evidence="5">
    <location>
        <begin position="183"/>
        <end position="205"/>
    </location>
</feature>
<keyword evidence="3 6" id="KW-1133">Transmembrane helix</keyword>
<feature type="region of interest" description="Disordered" evidence="5">
    <location>
        <begin position="958"/>
        <end position="986"/>
    </location>
</feature>
<dbReference type="Pfam" id="PF05277">
    <property type="entry name" value="DUF726"/>
    <property type="match status" value="1"/>
</dbReference>
<feature type="region of interest" description="Disordered" evidence="5">
    <location>
        <begin position="432"/>
        <end position="458"/>
    </location>
</feature>
<feature type="compositionally biased region" description="Basic and acidic residues" evidence="5">
    <location>
        <begin position="1054"/>
        <end position="1067"/>
    </location>
</feature>
<feature type="region of interest" description="Disordered" evidence="5">
    <location>
        <begin position="1"/>
        <end position="245"/>
    </location>
</feature>
<dbReference type="InterPro" id="IPR007941">
    <property type="entry name" value="DUF726"/>
</dbReference>
<dbReference type="GO" id="GO:0016020">
    <property type="term" value="C:membrane"/>
    <property type="evidence" value="ECO:0007669"/>
    <property type="project" value="UniProtKB-SubCell"/>
</dbReference>
<feature type="compositionally biased region" description="Basic and acidic residues" evidence="5">
    <location>
        <begin position="1163"/>
        <end position="1173"/>
    </location>
</feature>
<feature type="compositionally biased region" description="Basic and acidic residues" evidence="5">
    <location>
        <begin position="131"/>
        <end position="154"/>
    </location>
</feature>
<comment type="subcellular location">
    <subcellularLocation>
        <location evidence="1">Membrane</location>
        <topology evidence="1">Multi-pass membrane protein</topology>
    </subcellularLocation>
</comment>
<dbReference type="Proteomes" id="UP000693738">
    <property type="component" value="Unassembled WGS sequence"/>
</dbReference>
<evidence type="ECO:0000256" key="1">
    <source>
        <dbReference type="ARBA" id="ARBA00004141"/>
    </source>
</evidence>
<feature type="compositionally biased region" description="Low complexity" evidence="5">
    <location>
        <begin position="100"/>
        <end position="113"/>
    </location>
</feature>